<protein>
    <recommendedName>
        <fullName evidence="4">DUF4157 domain-containing protein</fullName>
    </recommendedName>
</protein>
<reference evidence="2 3" key="1">
    <citation type="submission" date="2017-02" db="EMBL/GenBank/DDBJ databases">
        <title>Complete genome sequence of the cold-active Pseudoalteromonas aliena strain EH1 isolated from Arctic seawater.</title>
        <authorList>
            <person name="Kim E."/>
            <person name="Heo E."/>
            <person name="Kim H."/>
            <person name="Kim D."/>
        </authorList>
    </citation>
    <scope>NUCLEOTIDE SEQUENCE [LARGE SCALE GENOMIC DNA]</scope>
    <source>
        <strain evidence="2 3">EH1</strain>
    </source>
</reference>
<evidence type="ECO:0000313" key="2">
    <source>
        <dbReference type="EMBL" id="AQP99971.1"/>
    </source>
</evidence>
<evidence type="ECO:0000313" key="3">
    <source>
        <dbReference type="Proteomes" id="UP000188243"/>
    </source>
</evidence>
<dbReference type="EMBL" id="CP019628">
    <property type="protein sequence ID" value="AQP99971.1"/>
    <property type="molecule type" value="Genomic_DNA"/>
</dbReference>
<dbReference type="KEGG" id="paln:B0W48_09345"/>
<evidence type="ECO:0008006" key="4">
    <source>
        <dbReference type="Google" id="ProtNLM"/>
    </source>
</evidence>
<evidence type="ECO:0000256" key="1">
    <source>
        <dbReference type="SAM" id="SignalP"/>
    </source>
</evidence>
<sequence length="179" mass="19890">MKIIGKIFILVSALLFQVQATENNELSMVGLLPQYIEWAKKINQNGLVSGRALDEKELILAQEIGIHSPEKVRIVVVDLVPYPYENPALKAMGEAVGFIGDGIVSNAQAFGYSIYVRKGYDLNRSNLAHELVHVLQIERADFASVVTQHVNDLAKYGYENSPIEAEAFKANIKYAIDKN</sequence>
<dbReference type="RefSeq" id="WP_077536699.1">
    <property type="nucleotide sequence ID" value="NZ_CP019628.1"/>
</dbReference>
<organism evidence="2 3">
    <name type="scientific">Pseudoalteromonas aliena</name>
    <dbReference type="NCBI Taxonomy" id="247523"/>
    <lineage>
        <taxon>Bacteria</taxon>
        <taxon>Pseudomonadati</taxon>
        <taxon>Pseudomonadota</taxon>
        <taxon>Gammaproteobacteria</taxon>
        <taxon>Alteromonadales</taxon>
        <taxon>Pseudoalteromonadaceae</taxon>
        <taxon>Pseudoalteromonas</taxon>
    </lineage>
</organism>
<proteinExistence type="predicted"/>
<feature type="chain" id="PRO_5012478945" description="DUF4157 domain-containing protein" evidence="1">
    <location>
        <begin position="21"/>
        <end position="179"/>
    </location>
</feature>
<accession>A0A1Q2GXW4</accession>
<dbReference type="AlphaFoldDB" id="A0A1Q2GXW4"/>
<feature type="signal peptide" evidence="1">
    <location>
        <begin position="1"/>
        <end position="20"/>
    </location>
</feature>
<gene>
    <name evidence="2" type="ORF">B0W48_09345</name>
</gene>
<name>A0A1Q2GXW4_9GAMM</name>
<dbReference type="Proteomes" id="UP000188243">
    <property type="component" value="Chromosome"/>
</dbReference>
<keyword evidence="1" id="KW-0732">Signal</keyword>